<dbReference type="Proteomes" id="UP000613580">
    <property type="component" value="Unassembled WGS sequence"/>
</dbReference>
<protein>
    <recommendedName>
        <fullName evidence="4">F-box domain-containing protein</fullName>
    </recommendedName>
</protein>
<dbReference type="OrthoDB" id="2948138at2759"/>
<accession>A0A8H6RWU4</accession>
<evidence type="ECO:0000313" key="2">
    <source>
        <dbReference type="EMBL" id="KAF7288143.1"/>
    </source>
</evidence>
<feature type="region of interest" description="Disordered" evidence="1">
    <location>
        <begin position="497"/>
        <end position="524"/>
    </location>
</feature>
<dbReference type="EMBL" id="JACAZE010000050">
    <property type="protein sequence ID" value="KAF7288143.1"/>
    <property type="molecule type" value="Genomic_DNA"/>
</dbReference>
<proteinExistence type="predicted"/>
<feature type="compositionally biased region" description="Acidic residues" evidence="1">
    <location>
        <begin position="500"/>
        <end position="521"/>
    </location>
</feature>
<keyword evidence="3" id="KW-1185">Reference proteome</keyword>
<sequence length="555" mass="60452">MHRCLAIPEIAIEVAGHVSRGLAAKPTLARMARTSRVFSSPALDELWRAPGQAALLHLARCLPPDFVDISGGVSVHDPYIVVLLRAFTISDWDRPALYARRIRDIAYTVNSALLPATSLFPVLTLLATCAPGPHLFPRLTRLRWNTMASTVPDALAAASLLRLFLGPELQAVFLTGHAPTVLSLFPILVNQQLALRDVTLSVHAANGFDHFAQSLISDFTQSLHHARTVQIPRVDAASFAHLSRLPTLTELDVTQGIDSSVLGLTNNSSPSVAESYLALRSLQLSACADCNLLAKILPAFFTKSPLEDLVVFPAFDTTNDALEHLFGVLPSLAAAAAATLQRFELWNYGLNSLAENGGWTLPRTTLSSLRSFTKLTCLRLGAPSGFDFGDAAVGDLLVACPLLETLWFTQSKSAEIQFTHAVFLLLVRHAPSLVSFGIPFSTQGPLPTAYPTGAKGERLMQTTLDDLDVGYSPIVDPFPIAELFSSLFPQLDAIATDWDPLPDPDDEENDEDAEPDEDAQESDIFYQRWKEVEKLAPKLAAIRKGEQFWRASGNE</sequence>
<dbReference type="AlphaFoldDB" id="A0A8H6RWU4"/>
<comment type="caution">
    <text evidence="2">The sequence shown here is derived from an EMBL/GenBank/DDBJ whole genome shotgun (WGS) entry which is preliminary data.</text>
</comment>
<dbReference type="InterPro" id="IPR032675">
    <property type="entry name" value="LRR_dom_sf"/>
</dbReference>
<evidence type="ECO:0000313" key="3">
    <source>
        <dbReference type="Proteomes" id="UP000613580"/>
    </source>
</evidence>
<dbReference type="Gene3D" id="3.80.10.10">
    <property type="entry name" value="Ribonuclease Inhibitor"/>
    <property type="match status" value="1"/>
</dbReference>
<name>A0A8H6RWU4_MYCCL</name>
<organism evidence="2 3">
    <name type="scientific">Mycena chlorophos</name>
    <name type="common">Agaric fungus</name>
    <name type="synonym">Agaricus chlorophos</name>
    <dbReference type="NCBI Taxonomy" id="658473"/>
    <lineage>
        <taxon>Eukaryota</taxon>
        <taxon>Fungi</taxon>
        <taxon>Dikarya</taxon>
        <taxon>Basidiomycota</taxon>
        <taxon>Agaricomycotina</taxon>
        <taxon>Agaricomycetes</taxon>
        <taxon>Agaricomycetidae</taxon>
        <taxon>Agaricales</taxon>
        <taxon>Marasmiineae</taxon>
        <taxon>Mycenaceae</taxon>
        <taxon>Mycena</taxon>
    </lineage>
</organism>
<reference evidence="2" key="1">
    <citation type="submission" date="2020-05" db="EMBL/GenBank/DDBJ databases">
        <title>Mycena genomes resolve the evolution of fungal bioluminescence.</title>
        <authorList>
            <person name="Tsai I.J."/>
        </authorList>
    </citation>
    <scope>NUCLEOTIDE SEQUENCE</scope>
    <source>
        <strain evidence="2">110903Hualien_Pintung</strain>
    </source>
</reference>
<dbReference type="SUPFAM" id="SSF52047">
    <property type="entry name" value="RNI-like"/>
    <property type="match status" value="1"/>
</dbReference>
<evidence type="ECO:0000256" key="1">
    <source>
        <dbReference type="SAM" id="MobiDB-lite"/>
    </source>
</evidence>
<gene>
    <name evidence="2" type="ORF">HMN09_01423500</name>
</gene>
<evidence type="ECO:0008006" key="4">
    <source>
        <dbReference type="Google" id="ProtNLM"/>
    </source>
</evidence>